<keyword evidence="5" id="KW-1185">Reference proteome</keyword>
<dbReference type="STRING" id="142588.SAMN04488559_108106"/>
<dbReference type="Proteomes" id="UP000198948">
    <property type="component" value="Unassembled WGS sequence"/>
</dbReference>
<organism evidence="4 5">
    <name type="scientific">Isobaculum melis</name>
    <dbReference type="NCBI Taxonomy" id="142588"/>
    <lineage>
        <taxon>Bacteria</taxon>
        <taxon>Bacillati</taxon>
        <taxon>Bacillota</taxon>
        <taxon>Bacilli</taxon>
        <taxon>Lactobacillales</taxon>
        <taxon>Carnobacteriaceae</taxon>
        <taxon>Isobaculum</taxon>
    </lineage>
</organism>
<dbReference type="InterPro" id="IPR027994">
    <property type="entry name" value="WxL_dom"/>
</dbReference>
<feature type="region of interest" description="Disordered" evidence="1">
    <location>
        <begin position="29"/>
        <end position="80"/>
    </location>
</feature>
<dbReference type="RefSeq" id="WP_092652124.1">
    <property type="nucleotide sequence ID" value="NZ_FOHA01000008.1"/>
</dbReference>
<evidence type="ECO:0000256" key="2">
    <source>
        <dbReference type="SAM" id="SignalP"/>
    </source>
</evidence>
<accession>A0A1H9SQN1</accession>
<proteinExistence type="predicted"/>
<dbReference type="EMBL" id="FOHA01000008">
    <property type="protein sequence ID" value="SER87241.1"/>
    <property type="molecule type" value="Genomic_DNA"/>
</dbReference>
<evidence type="ECO:0000256" key="1">
    <source>
        <dbReference type="SAM" id="MobiDB-lite"/>
    </source>
</evidence>
<keyword evidence="2" id="KW-0732">Signal</keyword>
<name>A0A1H9SQN1_9LACT</name>
<evidence type="ECO:0000313" key="5">
    <source>
        <dbReference type="Proteomes" id="UP000198948"/>
    </source>
</evidence>
<reference evidence="4 5" key="1">
    <citation type="submission" date="2016-10" db="EMBL/GenBank/DDBJ databases">
        <authorList>
            <person name="de Groot N.N."/>
        </authorList>
    </citation>
    <scope>NUCLEOTIDE SEQUENCE [LARGE SCALE GENOMIC DNA]</scope>
    <source>
        <strain evidence="4 5">DSM 13760</strain>
    </source>
</reference>
<feature type="chain" id="PRO_5011611606" evidence="2">
    <location>
        <begin position="28"/>
        <end position="263"/>
    </location>
</feature>
<dbReference type="Pfam" id="PF13731">
    <property type="entry name" value="WxL"/>
    <property type="match status" value="1"/>
</dbReference>
<protein>
    <submittedName>
        <fullName evidence="4">WxL domain surface cell wall-binding</fullName>
    </submittedName>
</protein>
<sequence>MKKFKIMTLSALLLSAVVLGNSTNTFAAEETPKTRNTDAVTNFTANEEKTEPTDPTDPGKPIKPVDPTDPDKPIEPGTDGPLSLDYASALDFGSNKISTKDEVYKAKAQKLEDGRFVPNFAQVSDTRGTLKGWTLGVKQNGQFVSTSGKVLTGAEIKFSNGTLASISESTAPGTVKAAFSLTPDGTGVVDKIVEAADGQGGGTWSYLFGDVAGITEALNDDGSKAGYSVTDSITLSVPGTTDKLAESYSTSLTWTLSSLPANE</sequence>
<evidence type="ECO:0000259" key="3">
    <source>
        <dbReference type="Pfam" id="PF13731"/>
    </source>
</evidence>
<feature type="domain" description="WxL" evidence="3">
    <location>
        <begin position="32"/>
        <end position="260"/>
    </location>
</feature>
<dbReference type="AlphaFoldDB" id="A0A1H9SQN1"/>
<dbReference type="OrthoDB" id="2339326at2"/>
<feature type="signal peptide" evidence="2">
    <location>
        <begin position="1"/>
        <end position="27"/>
    </location>
</feature>
<gene>
    <name evidence="4" type="ORF">SAMN04488559_108106</name>
</gene>
<evidence type="ECO:0000313" key="4">
    <source>
        <dbReference type="EMBL" id="SER87241.1"/>
    </source>
</evidence>